<dbReference type="PATRIC" id="fig|123899.6.peg.3194"/>
<name>A0A157SQM5_9BORD</name>
<dbReference type="InterPro" id="IPR010662">
    <property type="entry name" value="RBBP9/YdeN"/>
</dbReference>
<keyword evidence="2" id="KW-0378">Hydrolase</keyword>
<gene>
    <name evidence="2" type="ORF">SAMEA3906487_03199</name>
</gene>
<dbReference type="GO" id="GO:0016787">
    <property type="term" value="F:hydrolase activity"/>
    <property type="evidence" value="ECO:0007669"/>
    <property type="project" value="UniProtKB-KW"/>
</dbReference>
<reference evidence="2 3" key="1">
    <citation type="submission" date="2016-04" db="EMBL/GenBank/DDBJ databases">
        <authorList>
            <consortium name="Pathogen Informatics"/>
        </authorList>
    </citation>
    <scope>NUCLEOTIDE SEQUENCE [LARGE SCALE GENOMIC DNA]</scope>
    <source>
        <strain evidence="2 3">H044680328</strain>
    </source>
</reference>
<keyword evidence="3" id="KW-1185">Reference proteome</keyword>
<organism evidence="2 3">
    <name type="scientific">Bordetella trematum</name>
    <dbReference type="NCBI Taxonomy" id="123899"/>
    <lineage>
        <taxon>Bacteria</taxon>
        <taxon>Pseudomonadati</taxon>
        <taxon>Pseudomonadota</taxon>
        <taxon>Betaproteobacteria</taxon>
        <taxon>Burkholderiales</taxon>
        <taxon>Alcaligenaceae</taxon>
        <taxon>Bordetella</taxon>
    </lineage>
</organism>
<sequence length="219" mass="24011">MRLQTILVPGWKNSGPRHWQTLWAERLPNVRRLQQHDWQNPSRAAWIQSLAQAVDEAPWPVLLIAHSLGCLVSAGLPVALHARVAAALLVAPPDVEQPDTPVCLRDFAPAPRRPLPFQSVVVASDNDPYCSLPRAERFARDWSSRLVILPAAGHINADSGLGEWPQGLKLLAALRRRAVWRVTAPPPRRPQAPKPAGDPAGRHACTVTNARLRGGLPLP</sequence>
<dbReference type="eggNOG" id="COG3545">
    <property type="taxonomic scope" value="Bacteria"/>
</dbReference>
<protein>
    <submittedName>
        <fullName evidence="2">Predicted esterase of the alpha/beta hydrolase fold</fullName>
    </submittedName>
</protein>
<dbReference type="OrthoDB" id="9804993at2"/>
<dbReference type="AlphaFoldDB" id="A0A157SQM5"/>
<dbReference type="STRING" id="123899.SAMEA3906487_03199"/>
<evidence type="ECO:0000256" key="1">
    <source>
        <dbReference type="SAM" id="MobiDB-lite"/>
    </source>
</evidence>
<feature type="compositionally biased region" description="Pro residues" evidence="1">
    <location>
        <begin position="184"/>
        <end position="193"/>
    </location>
</feature>
<dbReference type="Gene3D" id="3.40.50.1820">
    <property type="entry name" value="alpha/beta hydrolase"/>
    <property type="match status" value="1"/>
</dbReference>
<dbReference type="KEGG" id="btrm:SAMEA390648703199"/>
<proteinExistence type="predicted"/>
<dbReference type="RefSeq" id="WP_063492244.1">
    <property type="nucleotide sequence ID" value="NZ_CP016340.1"/>
</dbReference>
<accession>A0A157SQM5</accession>
<evidence type="ECO:0000313" key="2">
    <source>
        <dbReference type="EMBL" id="SAI72463.1"/>
    </source>
</evidence>
<dbReference type="Proteomes" id="UP000076825">
    <property type="component" value="Chromosome 1"/>
</dbReference>
<dbReference type="InterPro" id="IPR029058">
    <property type="entry name" value="AB_hydrolase_fold"/>
</dbReference>
<dbReference type="Pfam" id="PF06821">
    <property type="entry name" value="Ser_hydrolase"/>
    <property type="match status" value="1"/>
</dbReference>
<evidence type="ECO:0000313" key="3">
    <source>
        <dbReference type="Proteomes" id="UP000076825"/>
    </source>
</evidence>
<feature type="region of interest" description="Disordered" evidence="1">
    <location>
        <begin position="184"/>
        <end position="203"/>
    </location>
</feature>
<dbReference type="SUPFAM" id="SSF53474">
    <property type="entry name" value="alpha/beta-Hydrolases"/>
    <property type="match status" value="1"/>
</dbReference>
<dbReference type="EMBL" id="LT546645">
    <property type="protein sequence ID" value="SAI72463.1"/>
    <property type="molecule type" value="Genomic_DNA"/>
</dbReference>
<dbReference type="GeneID" id="56589560"/>